<sequence length="351" mass="38085">MGFLDDVKSFAKDPLSTIRNKIEGGVLNPDDTDIGGVFIEGGLGLAEAGYVKGLNNSKRSAESGFLVVNPKDWYKLFPFTFQIQGKGSSNPSYTYTLPIPPESITTKMIVASEATPTLGGVVEETSMNKFWMVQLTGTTGMAVGRDGQTYKKAENNADKFREVLSTTGLLSGLGANINSGGSRIAGLINQGSNIYNADSLAAGAAGVAGIVGLASQPVLPYASSAVDKKSNGYSEMARIHKFFFMYSFKHENDPTGYSLYFINHKDGQKFRCVLKDFSVQKSSQEPHLYRYRIALKCWEPTAPSKNLGKDKISVNRFDPAKGDLKTVNTLNVGNFAKINESFKSLKNGKIF</sequence>
<name>A0A6J7WXM6_9CAUD</name>
<dbReference type="EMBL" id="LR798292">
    <property type="protein sequence ID" value="CAB5221472.1"/>
    <property type="molecule type" value="Genomic_DNA"/>
</dbReference>
<evidence type="ECO:0000313" key="1">
    <source>
        <dbReference type="EMBL" id="CAB5221472.1"/>
    </source>
</evidence>
<protein>
    <submittedName>
        <fullName evidence="1">Uncharacterized protein</fullName>
    </submittedName>
</protein>
<organism evidence="1">
    <name type="scientific">uncultured Caudovirales phage</name>
    <dbReference type="NCBI Taxonomy" id="2100421"/>
    <lineage>
        <taxon>Viruses</taxon>
        <taxon>Duplodnaviria</taxon>
        <taxon>Heunggongvirae</taxon>
        <taxon>Uroviricota</taxon>
        <taxon>Caudoviricetes</taxon>
        <taxon>Peduoviridae</taxon>
        <taxon>Maltschvirus</taxon>
        <taxon>Maltschvirus maltsch</taxon>
    </lineage>
</organism>
<reference evidence="1" key="1">
    <citation type="submission" date="2020-05" db="EMBL/GenBank/DDBJ databases">
        <authorList>
            <person name="Chiriac C."/>
            <person name="Salcher M."/>
            <person name="Ghai R."/>
            <person name="Kavagutti S V."/>
        </authorList>
    </citation>
    <scope>NUCLEOTIDE SEQUENCE</scope>
</reference>
<proteinExistence type="predicted"/>
<gene>
    <name evidence="1" type="ORF">UFOVP244_173</name>
</gene>
<accession>A0A6J7WXM6</accession>